<sequence>MFGVRNSWRRDYKLRPNVEAYNALYSAGLSATSFVASASGWATPTLGMFTGGCLLGLSGLYASFAVENFSYVNGLWKTVPFYIDTKHMPGDSNRLYLGRGFKWTPDHTQRLYDIQNAEQENQSFAAPPKVYKYVRQFEKWAERLHLKPLVKAVREPWFLNPYPHLPIVDEDPRNPLGWPFLHGVGKRDYDFYIPFASLNSHVLVLGTTRVGKTRSAEVMVTQDIRYHKNCSVIMIDPKGDVELALRMYMEAKRSGKADKFYFFHLAYPELSCRYNGVADFNRITEVATRITSPLADGGNSKVFKDFAWLFINTTQKAVYKMGKLATYEHTKLYLSDPEALASDYVESLNNQDLNDLIVAIEDTLDLQKVPNQDKGKSKRTLAIKAIIQQPPESMRDEILHDEVLNSIAKVLQYEKSHYDKISSSAGPHLEKMTTGQVSELISPNYDDETDPRPILDLRKVIREGGIAYIGLDAQTDKTVASAVGNSYLSELLSVSGEIYNHGVDQGIVTLNQAKPRKSALVRLHVDEANEVFGDEFNPILNKAGGSGVMVTAYTQSVSDIEVRLGDRAKANQALGNFSTLIVFRVEGSDTSQYLEDRMPQVRVLSVNTDSRVNDGTGSNADGQFRSSNGDTINYESVPLIPAVAFNQLPKGQCFVRAKSNWYKVKMPLFQPEPDMPANVYEMMRDLESHIGYRVTKDLPRAA</sequence>
<dbReference type="NCBIfam" id="TIGR03743">
    <property type="entry name" value="SXT_TraD"/>
    <property type="match status" value="1"/>
</dbReference>
<gene>
    <name evidence="4" type="ORF">EYB64_12015</name>
</gene>
<keyword evidence="1" id="KW-1133">Transmembrane helix</keyword>
<dbReference type="InterPro" id="IPR022458">
    <property type="entry name" value="Conjugative_coupling_TraG/TraD"/>
</dbReference>
<keyword evidence="1" id="KW-0472">Membrane</keyword>
<protein>
    <submittedName>
        <fullName evidence="4">DUF87 domain-containing protein</fullName>
    </submittedName>
</protein>
<feature type="domain" description="Helicase HerA central" evidence="2">
    <location>
        <begin position="191"/>
        <end position="240"/>
    </location>
</feature>
<dbReference type="InterPro" id="IPR051162">
    <property type="entry name" value="T4SS_component"/>
</dbReference>
<dbReference type="Gene3D" id="3.40.50.300">
    <property type="entry name" value="P-loop containing nucleotide triphosphate hydrolases"/>
    <property type="match status" value="2"/>
</dbReference>
<evidence type="ECO:0000259" key="2">
    <source>
        <dbReference type="Pfam" id="PF01935"/>
    </source>
</evidence>
<feature type="domain" description="TraD/TraG TraM recognition site" evidence="3">
    <location>
        <begin position="521"/>
        <end position="650"/>
    </location>
</feature>
<dbReference type="SUPFAM" id="SSF52540">
    <property type="entry name" value="P-loop containing nucleoside triphosphate hydrolases"/>
    <property type="match status" value="1"/>
</dbReference>
<organism evidence="4 5">
    <name type="scientific">Vibrio cholerae</name>
    <dbReference type="NCBI Taxonomy" id="666"/>
    <lineage>
        <taxon>Bacteria</taxon>
        <taxon>Pseudomonadati</taxon>
        <taxon>Pseudomonadota</taxon>
        <taxon>Gammaproteobacteria</taxon>
        <taxon>Vibrionales</taxon>
        <taxon>Vibrionaceae</taxon>
        <taxon>Vibrio</taxon>
    </lineage>
</organism>
<dbReference type="PANTHER" id="PTHR30121">
    <property type="entry name" value="UNCHARACTERIZED PROTEIN YJGR-RELATED"/>
    <property type="match status" value="1"/>
</dbReference>
<dbReference type="Proteomes" id="UP000294145">
    <property type="component" value="Unassembled WGS sequence"/>
</dbReference>
<evidence type="ECO:0000259" key="3">
    <source>
        <dbReference type="Pfam" id="PF12696"/>
    </source>
</evidence>
<dbReference type="Pfam" id="PF12696">
    <property type="entry name" value="TraG-D_C"/>
    <property type="match status" value="1"/>
</dbReference>
<evidence type="ECO:0000256" key="1">
    <source>
        <dbReference type="SAM" id="Phobius"/>
    </source>
</evidence>
<dbReference type="PANTHER" id="PTHR30121:SF6">
    <property type="entry name" value="SLR6007 PROTEIN"/>
    <property type="match status" value="1"/>
</dbReference>
<reference evidence="4 5" key="1">
    <citation type="submission" date="2019-02" db="EMBL/GenBank/DDBJ databases">
        <title>Genomic plasticity associated with the antimicrobial resistance in Vibrio cholerae.</title>
        <authorList>
            <person name="Verma J."/>
            <person name="Bag S."/>
            <person name="Saha B."/>
            <person name="Kumar P."/>
            <person name="Ghosh T.S."/>
            <person name="Dayal M."/>
            <person name="Senapati T."/>
            <person name="Mehra S."/>
            <person name="Dey P."/>
            <person name="Desigamani A."/>
            <person name="Kumar D."/>
            <person name="Rana P."/>
            <person name="Kumar B."/>
            <person name="Maiti T.K."/>
            <person name="Sharma N.C."/>
            <person name="Bhadra R.K."/>
            <person name="Mutreja A."/>
            <person name="Nair G.B."/>
            <person name="Ramamurthy T."/>
            <person name="Das B."/>
        </authorList>
    </citation>
    <scope>NUCLEOTIDE SEQUENCE [LARGE SCALE GENOMIC DNA]</scope>
    <source>
        <strain evidence="4 5">IDH06781</strain>
    </source>
</reference>
<evidence type="ECO:0000313" key="5">
    <source>
        <dbReference type="Proteomes" id="UP000294145"/>
    </source>
</evidence>
<dbReference type="InterPro" id="IPR032689">
    <property type="entry name" value="TraG-D_C"/>
</dbReference>
<proteinExistence type="predicted"/>
<dbReference type="CDD" id="cd01127">
    <property type="entry name" value="TrwB_TraG_TraD_VirD4"/>
    <property type="match status" value="2"/>
</dbReference>
<keyword evidence="1" id="KW-0812">Transmembrane</keyword>
<name>A0A7Z7VNX1_VIBCL</name>
<dbReference type="InterPro" id="IPR002789">
    <property type="entry name" value="HerA_central"/>
</dbReference>
<comment type="caution">
    <text evidence="4">The sequence shown here is derived from an EMBL/GenBank/DDBJ whole genome shotgun (WGS) entry which is preliminary data.</text>
</comment>
<evidence type="ECO:0000313" key="4">
    <source>
        <dbReference type="EMBL" id="TBM41292.1"/>
    </source>
</evidence>
<dbReference type="Pfam" id="PF01935">
    <property type="entry name" value="DUF87"/>
    <property type="match status" value="1"/>
</dbReference>
<dbReference type="AlphaFoldDB" id="A0A7Z7VNX1"/>
<feature type="transmembrane region" description="Helical" evidence="1">
    <location>
        <begin position="21"/>
        <end position="42"/>
    </location>
</feature>
<accession>A0A7Z7VNX1</accession>
<dbReference type="EMBL" id="SISP01000020">
    <property type="protein sequence ID" value="TBM41292.1"/>
    <property type="molecule type" value="Genomic_DNA"/>
</dbReference>
<dbReference type="InterPro" id="IPR027417">
    <property type="entry name" value="P-loop_NTPase"/>
</dbReference>
<dbReference type="RefSeq" id="WP_114709001.1">
    <property type="nucleotide sequence ID" value="NZ_JACWKW010000009.1"/>
</dbReference>